<evidence type="ECO:0000259" key="9">
    <source>
        <dbReference type="Pfam" id="PF02771"/>
    </source>
</evidence>
<gene>
    <name evidence="10" type="ORF">MMOR_01390</name>
</gene>
<dbReference type="InterPro" id="IPR009100">
    <property type="entry name" value="AcylCoA_DH/oxidase_NM_dom_sf"/>
</dbReference>
<keyword evidence="4 6" id="KW-0274">FAD</keyword>
<feature type="domain" description="Acyl-CoA dehydrogenase/oxidase C-terminal" evidence="7">
    <location>
        <begin position="234"/>
        <end position="366"/>
    </location>
</feature>
<dbReference type="InterPro" id="IPR036250">
    <property type="entry name" value="AcylCo_DH-like_C"/>
</dbReference>
<evidence type="ECO:0000256" key="3">
    <source>
        <dbReference type="ARBA" id="ARBA00022630"/>
    </source>
</evidence>
<dbReference type="Pfam" id="PF02770">
    <property type="entry name" value="Acyl-CoA_dh_M"/>
    <property type="match status" value="1"/>
</dbReference>
<dbReference type="AlphaFoldDB" id="A0AAD1H596"/>
<dbReference type="InterPro" id="IPR006091">
    <property type="entry name" value="Acyl-CoA_Oxase/DH_mid-dom"/>
</dbReference>
<evidence type="ECO:0000313" key="10">
    <source>
        <dbReference type="EMBL" id="BBW99202.1"/>
    </source>
</evidence>
<keyword evidence="11" id="KW-1185">Reference proteome</keyword>
<keyword evidence="3 6" id="KW-0285">Flavoprotein</keyword>
<evidence type="ECO:0000256" key="6">
    <source>
        <dbReference type="RuleBase" id="RU362125"/>
    </source>
</evidence>
<dbReference type="Gene3D" id="2.40.110.10">
    <property type="entry name" value="Butyryl-CoA Dehydrogenase, subunit A, domain 2"/>
    <property type="match status" value="1"/>
</dbReference>
<evidence type="ECO:0000313" key="11">
    <source>
        <dbReference type="Proteomes" id="UP000466681"/>
    </source>
</evidence>
<dbReference type="PANTHER" id="PTHR43884">
    <property type="entry name" value="ACYL-COA DEHYDROGENASE"/>
    <property type="match status" value="1"/>
</dbReference>
<dbReference type="GO" id="GO:0050660">
    <property type="term" value="F:flavin adenine dinucleotide binding"/>
    <property type="evidence" value="ECO:0007669"/>
    <property type="project" value="InterPro"/>
</dbReference>
<feature type="domain" description="Acyl-CoA oxidase/dehydrogenase middle" evidence="8">
    <location>
        <begin position="126"/>
        <end position="209"/>
    </location>
</feature>
<evidence type="ECO:0000256" key="1">
    <source>
        <dbReference type="ARBA" id="ARBA00001974"/>
    </source>
</evidence>
<feature type="domain" description="Acyl-CoA dehydrogenase/oxidase N-terminal" evidence="9">
    <location>
        <begin position="6"/>
        <end position="84"/>
    </location>
</feature>
<dbReference type="InterPro" id="IPR037069">
    <property type="entry name" value="AcylCoA_DH/ox_N_sf"/>
</dbReference>
<dbReference type="GO" id="GO:0003995">
    <property type="term" value="F:acyl-CoA dehydrogenase activity"/>
    <property type="evidence" value="ECO:0007669"/>
    <property type="project" value="TreeGrafter"/>
</dbReference>
<evidence type="ECO:0000256" key="5">
    <source>
        <dbReference type="ARBA" id="ARBA00023002"/>
    </source>
</evidence>
<dbReference type="InterPro" id="IPR013786">
    <property type="entry name" value="AcylCoA_DH/ox_N"/>
</dbReference>
<dbReference type="InterPro" id="IPR009075">
    <property type="entry name" value="AcylCo_DH/oxidase_C"/>
</dbReference>
<dbReference type="Proteomes" id="UP000466681">
    <property type="component" value="Chromosome"/>
</dbReference>
<dbReference type="Pfam" id="PF02771">
    <property type="entry name" value="Acyl-CoA_dh_N"/>
    <property type="match status" value="1"/>
</dbReference>
<comment type="cofactor">
    <cofactor evidence="1 6">
        <name>FAD</name>
        <dbReference type="ChEBI" id="CHEBI:57692"/>
    </cofactor>
</comment>
<reference evidence="10 11" key="1">
    <citation type="journal article" date="2019" name="Emerg. Microbes Infect.">
        <title>Comprehensive subspecies identification of 175 nontuberculous mycobacteria species based on 7547 genomic profiles.</title>
        <authorList>
            <person name="Matsumoto Y."/>
            <person name="Kinjo T."/>
            <person name="Motooka D."/>
            <person name="Nabeya D."/>
            <person name="Jung N."/>
            <person name="Uechi K."/>
            <person name="Horii T."/>
            <person name="Iida T."/>
            <person name="Fujita J."/>
            <person name="Nakamura S."/>
        </authorList>
    </citation>
    <scope>NUCLEOTIDE SEQUENCE [LARGE SCALE GENOMIC DNA]</scope>
    <source>
        <strain evidence="10 11">JCM 6375</strain>
    </source>
</reference>
<keyword evidence="5 6" id="KW-0560">Oxidoreductase</keyword>
<dbReference type="EMBL" id="AP022560">
    <property type="protein sequence ID" value="BBW99202.1"/>
    <property type="molecule type" value="Genomic_DNA"/>
</dbReference>
<dbReference type="PANTHER" id="PTHR43884:SF20">
    <property type="entry name" value="ACYL-COA DEHYDROGENASE FADE28"/>
    <property type="match status" value="1"/>
</dbReference>
<dbReference type="Pfam" id="PF00441">
    <property type="entry name" value="Acyl-CoA_dh_1"/>
    <property type="match status" value="1"/>
</dbReference>
<protein>
    <submittedName>
        <fullName evidence="10">Acyl-CoA dehydrogenase</fullName>
    </submittedName>
</protein>
<dbReference type="RefSeq" id="WP_083152970.1">
    <property type="nucleotide sequence ID" value="NZ_AP022560.1"/>
</dbReference>
<dbReference type="CDD" id="cd00567">
    <property type="entry name" value="ACAD"/>
    <property type="match status" value="1"/>
</dbReference>
<evidence type="ECO:0000259" key="8">
    <source>
        <dbReference type="Pfam" id="PF02770"/>
    </source>
</evidence>
<dbReference type="SUPFAM" id="SSF56645">
    <property type="entry name" value="Acyl-CoA dehydrogenase NM domain-like"/>
    <property type="match status" value="1"/>
</dbReference>
<sequence>MDFTFSAEQVMMRDTVARYLERDYRFEQRQTILRSPAGMSEDVWRRLETMGLFAMPLPEVSGGLNGTPSDIVAVAELLGRYLVVEPYFSSVLLAGRALARAEKNSIALSWLGRIITAESRAALAHEEGHGTASVDTIETTARLDGDCISISGEKRLVIDGADADILVVTARSGANRLALVVVEPPVDGVEITPLRTIDGRPAANICFNDARIPSQALIDDNAEQSIQNVVNDAILAVAAEAVGAMGALLEATTVYARTREQFGVPIASFQAIAHKLADMSLAYVKARSTLLYTTALADVGRASSRDFSVLKAQVGRLGRGFAESAVQIHGGVGMTDEIAVGHHLKRILAIDAMFGPADYHLQVVGATGQEQ</sequence>
<proteinExistence type="inferred from homology"/>
<accession>A0AAD1H596</accession>
<evidence type="ECO:0000256" key="4">
    <source>
        <dbReference type="ARBA" id="ARBA00022827"/>
    </source>
</evidence>
<comment type="similarity">
    <text evidence="2 6">Belongs to the acyl-CoA dehydrogenase family.</text>
</comment>
<dbReference type="Gene3D" id="1.20.140.10">
    <property type="entry name" value="Butyryl-CoA Dehydrogenase, subunit A, domain 3"/>
    <property type="match status" value="1"/>
</dbReference>
<dbReference type="KEGG" id="mmor:MMOR_01390"/>
<organism evidence="10 11">
    <name type="scientific">Mycolicibacterium moriokaense</name>
    <dbReference type="NCBI Taxonomy" id="39691"/>
    <lineage>
        <taxon>Bacteria</taxon>
        <taxon>Bacillati</taxon>
        <taxon>Actinomycetota</taxon>
        <taxon>Actinomycetes</taxon>
        <taxon>Mycobacteriales</taxon>
        <taxon>Mycobacteriaceae</taxon>
        <taxon>Mycolicibacterium</taxon>
    </lineage>
</organism>
<dbReference type="SUPFAM" id="SSF47203">
    <property type="entry name" value="Acyl-CoA dehydrogenase C-terminal domain-like"/>
    <property type="match status" value="1"/>
</dbReference>
<name>A0AAD1H596_9MYCO</name>
<dbReference type="InterPro" id="IPR046373">
    <property type="entry name" value="Acyl-CoA_Oxase/DH_mid-dom_sf"/>
</dbReference>
<dbReference type="Gene3D" id="1.10.540.10">
    <property type="entry name" value="Acyl-CoA dehydrogenase/oxidase, N-terminal domain"/>
    <property type="match status" value="1"/>
</dbReference>
<evidence type="ECO:0000259" key="7">
    <source>
        <dbReference type="Pfam" id="PF00441"/>
    </source>
</evidence>
<evidence type="ECO:0000256" key="2">
    <source>
        <dbReference type="ARBA" id="ARBA00009347"/>
    </source>
</evidence>